<accession>A0AAV8UI50</accession>
<dbReference type="AlphaFoldDB" id="A0AAV8UI50"/>
<dbReference type="Gene3D" id="3.40.50.1820">
    <property type="entry name" value="alpha/beta hydrolase"/>
    <property type="match status" value="1"/>
</dbReference>
<reference evidence="1 2" key="1">
    <citation type="journal article" date="2023" name="Nat. Commun.">
        <title>Origin of minicircular mitochondrial genomes in red algae.</title>
        <authorList>
            <person name="Lee Y."/>
            <person name="Cho C.H."/>
            <person name="Lee Y.M."/>
            <person name="Park S.I."/>
            <person name="Yang J.H."/>
            <person name="West J.A."/>
            <person name="Bhattacharya D."/>
            <person name="Yoon H.S."/>
        </authorList>
    </citation>
    <scope>NUCLEOTIDE SEQUENCE [LARGE SCALE GENOMIC DNA]</scope>
    <source>
        <strain evidence="1 2">CCMP1338</strain>
        <tissue evidence="1">Whole cell</tissue>
    </source>
</reference>
<keyword evidence="2" id="KW-1185">Reference proteome</keyword>
<gene>
    <name evidence="1" type="ORF">NDN08_003880</name>
</gene>
<evidence type="ECO:0000313" key="2">
    <source>
        <dbReference type="Proteomes" id="UP001157974"/>
    </source>
</evidence>
<comment type="caution">
    <text evidence="1">The sequence shown here is derived from an EMBL/GenBank/DDBJ whole genome shotgun (WGS) entry which is preliminary data.</text>
</comment>
<dbReference type="Proteomes" id="UP001157974">
    <property type="component" value="Unassembled WGS sequence"/>
</dbReference>
<sequence length="239" mass="26670">MVSLHRDLDSVKTRTWKPARRIGTRQLRREKDVLMFNPNLVIMPGLDGLAGLCEDFVRAICGFGGSAREISFPENRCLQFDQLAELVSRDLEANERRPYIIVAQSFSGHVALRLAASKCSRRGVATNLKGVVFVNSFIKSPLPQLLSRTLADSPLTGPRAASSLPPKNVSQRLLVNGDPSSSGIVDKLYSNVRRHPPEVISHRLRMCLETDSSSIFTSTSLRNPLEPNFHLESWYRTSI</sequence>
<evidence type="ECO:0000313" key="1">
    <source>
        <dbReference type="EMBL" id="KAJ8901674.1"/>
    </source>
</evidence>
<evidence type="ECO:0008006" key="3">
    <source>
        <dbReference type="Google" id="ProtNLM"/>
    </source>
</evidence>
<proteinExistence type="predicted"/>
<protein>
    <recommendedName>
        <fullName evidence="3">Serine aminopeptidase S33 domain-containing protein</fullName>
    </recommendedName>
</protein>
<organism evidence="1 2">
    <name type="scientific">Rhodosorus marinus</name>
    <dbReference type="NCBI Taxonomy" id="101924"/>
    <lineage>
        <taxon>Eukaryota</taxon>
        <taxon>Rhodophyta</taxon>
        <taxon>Stylonematophyceae</taxon>
        <taxon>Stylonematales</taxon>
        <taxon>Stylonemataceae</taxon>
        <taxon>Rhodosorus</taxon>
    </lineage>
</organism>
<dbReference type="EMBL" id="JAMWBK010000010">
    <property type="protein sequence ID" value="KAJ8901674.1"/>
    <property type="molecule type" value="Genomic_DNA"/>
</dbReference>
<dbReference type="InterPro" id="IPR029058">
    <property type="entry name" value="AB_hydrolase_fold"/>
</dbReference>
<name>A0AAV8UI50_9RHOD</name>
<dbReference type="SUPFAM" id="SSF53474">
    <property type="entry name" value="alpha/beta-Hydrolases"/>
    <property type="match status" value="1"/>
</dbReference>